<evidence type="ECO:0000256" key="2">
    <source>
        <dbReference type="ARBA" id="ARBA00023125"/>
    </source>
</evidence>
<dbReference type="InterPro" id="IPR000524">
    <property type="entry name" value="Tscrpt_reg_HTH_GntR"/>
</dbReference>
<feature type="domain" description="HTH gntR-type" evidence="5">
    <location>
        <begin position="11"/>
        <end position="78"/>
    </location>
</feature>
<sequence>MTSYLEPLEQQSTPSLIADKLRQAIGAREFKPGQQLSEAALAQKLGVSRGPLREGMQRLTQEGLLVSIRHRGLFVIEMTPDEVCDMYLAREAIERAAAAKILRGDHVAAGDALLEIVEQMTKARTPAENSEVDIRFHIRLVELSDSPRLSRMHQTFITETQMCIHALDESYSVSDFRSEEHRAIAAAIKAGDRELTDQLLIAHMDDALNRLIPPDGNGNGDGSGKGKGKRKGNSDGGGKG</sequence>
<dbReference type="AlphaFoldDB" id="A0A2U9PNT3"/>
<dbReference type="RefSeq" id="WP_003893850.1">
    <property type="nucleotide sequence ID" value="NZ_CP027541.1"/>
</dbReference>
<keyword evidence="3" id="KW-0804">Transcription</keyword>
<proteinExistence type="predicted"/>
<dbReference type="PANTHER" id="PTHR43537">
    <property type="entry name" value="TRANSCRIPTIONAL REGULATOR, GNTR FAMILY"/>
    <property type="match status" value="1"/>
</dbReference>
<evidence type="ECO:0000256" key="1">
    <source>
        <dbReference type="ARBA" id="ARBA00023015"/>
    </source>
</evidence>
<dbReference type="Pfam" id="PF07729">
    <property type="entry name" value="FCD"/>
    <property type="match status" value="1"/>
</dbReference>
<organism evidence="6 7">
    <name type="scientific">Mycolicibacterium smegmatis (strain MKD8)</name>
    <name type="common">Mycobacterium smegmatis</name>
    <dbReference type="NCBI Taxonomy" id="1214915"/>
    <lineage>
        <taxon>Bacteria</taxon>
        <taxon>Bacillati</taxon>
        <taxon>Actinomycetota</taxon>
        <taxon>Actinomycetes</taxon>
        <taxon>Mycobacteriales</taxon>
        <taxon>Mycobacteriaceae</taxon>
        <taxon>Mycolicibacterium</taxon>
    </lineage>
</organism>
<feature type="region of interest" description="Disordered" evidence="4">
    <location>
        <begin position="211"/>
        <end position="240"/>
    </location>
</feature>
<evidence type="ECO:0000313" key="6">
    <source>
        <dbReference type="EMBL" id="AWT53429.1"/>
    </source>
</evidence>
<dbReference type="Gene3D" id="1.10.10.10">
    <property type="entry name" value="Winged helix-like DNA-binding domain superfamily/Winged helix DNA-binding domain"/>
    <property type="match status" value="1"/>
</dbReference>
<dbReference type="PANTHER" id="PTHR43537:SF5">
    <property type="entry name" value="UXU OPERON TRANSCRIPTIONAL REGULATOR"/>
    <property type="match status" value="1"/>
</dbReference>
<dbReference type="Pfam" id="PF00392">
    <property type="entry name" value="GntR"/>
    <property type="match status" value="1"/>
</dbReference>
<dbReference type="Proteomes" id="UP000011200">
    <property type="component" value="Chromosome"/>
</dbReference>
<dbReference type="SMART" id="SM00895">
    <property type="entry name" value="FCD"/>
    <property type="match status" value="1"/>
</dbReference>
<keyword evidence="2" id="KW-0238">DNA-binding</keyword>
<dbReference type="SMART" id="SM00345">
    <property type="entry name" value="HTH_GNTR"/>
    <property type="match status" value="1"/>
</dbReference>
<gene>
    <name evidence="6" type="ORF">D806_024500</name>
</gene>
<dbReference type="InterPro" id="IPR036388">
    <property type="entry name" value="WH-like_DNA-bd_sf"/>
</dbReference>
<dbReference type="PRINTS" id="PR00035">
    <property type="entry name" value="HTHGNTR"/>
</dbReference>
<dbReference type="SUPFAM" id="SSF46785">
    <property type="entry name" value="Winged helix' DNA-binding domain"/>
    <property type="match status" value="1"/>
</dbReference>
<evidence type="ECO:0000313" key="7">
    <source>
        <dbReference type="Proteomes" id="UP000011200"/>
    </source>
</evidence>
<dbReference type="InterPro" id="IPR011711">
    <property type="entry name" value="GntR_C"/>
</dbReference>
<protein>
    <submittedName>
        <fullName evidence="6">Transcriptional regulator, GntR family protein, putative</fullName>
    </submittedName>
</protein>
<dbReference type="PROSITE" id="PS50949">
    <property type="entry name" value="HTH_GNTR"/>
    <property type="match status" value="1"/>
</dbReference>
<accession>A0A2U9PNT3</accession>
<dbReference type="InterPro" id="IPR036390">
    <property type="entry name" value="WH_DNA-bd_sf"/>
</dbReference>
<dbReference type="EMBL" id="CP027541">
    <property type="protein sequence ID" value="AWT53429.1"/>
    <property type="molecule type" value="Genomic_DNA"/>
</dbReference>
<name>A0A2U9PNT3_MYCSE</name>
<dbReference type="Gene3D" id="1.20.120.530">
    <property type="entry name" value="GntR ligand-binding domain-like"/>
    <property type="match status" value="1"/>
</dbReference>
<evidence type="ECO:0000256" key="4">
    <source>
        <dbReference type="SAM" id="MobiDB-lite"/>
    </source>
</evidence>
<evidence type="ECO:0000259" key="5">
    <source>
        <dbReference type="PROSITE" id="PS50949"/>
    </source>
</evidence>
<evidence type="ECO:0000256" key="3">
    <source>
        <dbReference type="ARBA" id="ARBA00023163"/>
    </source>
</evidence>
<reference evidence="6 7" key="1">
    <citation type="journal article" date="2013" name="Genome Announc.">
        <title>Draft genome sequence of MKD8, a conjugal recipient Mycobacterium smegmatis strain.</title>
        <authorList>
            <person name="Gray T.A."/>
            <person name="Palumbo M.J."/>
            <person name="Derbyshire K.M."/>
        </authorList>
    </citation>
    <scope>NUCLEOTIDE SEQUENCE [LARGE SCALE GENOMIC DNA]</scope>
    <source>
        <strain evidence="6 7">MKD8</strain>
    </source>
</reference>
<dbReference type="InterPro" id="IPR008920">
    <property type="entry name" value="TF_FadR/GntR_C"/>
</dbReference>
<dbReference type="GO" id="GO:0003700">
    <property type="term" value="F:DNA-binding transcription factor activity"/>
    <property type="evidence" value="ECO:0007669"/>
    <property type="project" value="InterPro"/>
</dbReference>
<dbReference type="CDD" id="cd07377">
    <property type="entry name" value="WHTH_GntR"/>
    <property type="match status" value="1"/>
</dbReference>
<dbReference type="GO" id="GO:0003677">
    <property type="term" value="F:DNA binding"/>
    <property type="evidence" value="ECO:0007669"/>
    <property type="project" value="UniProtKB-KW"/>
</dbReference>
<reference evidence="7" key="2">
    <citation type="submission" date="2018-03" db="EMBL/GenBank/DDBJ databases">
        <authorList>
            <person name="Derbyshire K."/>
            <person name="Gray T.A."/>
            <person name="Champion M."/>
        </authorList>
    </citation>
    <scope>NUCLEOTIDE SEQUENCE [LARGE SCALE GENOMIC DNA]</scope>
    <source>
        <strain evidence="7">MKD8</strain>
    </source>
</reference>
<dbReference type="SUPFAM" id="SSF48008">
    <property type="entry name" value="GntR ligand-binding domain-like"/>
    <property type="match status" value="1"/>
</dbReference>
<keyword evidence="1" id="KW-0805">Transcription regulation</keyword>